<gene>
    <name evidence="2" type="ORF">SAMN02927900_01283</name>
</gene>
<proteinExistence type="predicted"/>
<keyword evidence="1" id="KW-0812">Transmembrane</keyword>
<organism evidence="2 3">
    <name type="scientific">Rhizobium mongolense subsp. loessense</name>
    <dbReference type="NCBI Taxonomy" id="158890"/>
    <lineage>
        <taxon>Bacteria</taxon>
        <taxon>Pseudomonadati</taxon>
        <taxon>Pseudomonadota</taxon>
        <taxon>Alphaproteobacteria</taxon>
        <taxon>Hyphomicrobiales</taxon>
        <taxon>Rhizobiaceae</taxon>
        <taxon>Rhizobium/Agrobacterium group</taxon>
        <taxon>Rhizobium</taxon>
    </lineage>
</organism>
<dbReference type="Proteomes" id="UP000199542">
    <property type="component" value="Unassembled WGS sequence"/>
</dbReference>
<dbReference type="EMBL" id="FMTM01000001">
    <property type="protein sequence ID" value="SCW38960.1"/>
    <property type="molecule type" value="Genomic_DNA"/>
</dbReference>
<reference evidence="2 3" key="1">
    <citation type="submission" date="2016-10" db="EMBL/GenBank/DDBJ databases">
        <authorList>
            <person name="de Groot N.N."/>
        </authorList>
    </citation>
    <scope>NUCLEOTIDE SEQUENCE [LARGE SCALE GENOMIC DNA]</scope>
    <source>
        <strain evidence="2 3">CGMCC 1.3401</strain>
    </source>
</reference>
<evidence type="ECO:0000256" key="1">
    <source>
        <dbReference type="SAM" id="Phobius"/>
    </source>
</evidence>
<name>A0A1G4Q2X9_9HYPH</name>
<evidence type="ECO:0000313" key="2">
    <source>
        <dbReference type="EMBL" id="SCW38960.1"/>
    </source>
</evidence>
<dbReference type="AlphaFoldDB" id="A0A1G4Q2X9"/>
<feature type="transmembrane region" description="Helical" evidence="1">
    <location>
        <begin position="12"/>
        <end position="30"/>
    </location>
</feature>
<evidence type="ECO:0000313" key="3">
    <source>
        <dbReference type="Proteomes" id="UP000199542"/>
    </source>
</evidence>
<sequence>MLKLLPEWLKLGGALMVGALIVTYPAILIGRSEGRQQAATQALESAVKRFAEKGKINGQVSSLDAAALCNDFGLPDSDKADCMRRVREASAKP</sequence>
<dbReference type="RefSeq" id="WP_167363831.1">
    <property type="nucleotide sequence ID" value="NZ_FMTM01000001.1"/>
</dbReference>
<protein>
    <submittedName>
        <fullName evidence="2">Uncharacterized protein</fullName>
    </submittedName>
</protein>
<keyword evidence="1" id="KW-0472">Membrane</keyword>
<keyword evidence="1" id="KW-1133">Transmembrane helix</keyword>
<accession>A0A1G4Q2X9</accession>